<sequence length="475" mass="52927">MNIEERNTRLELLNSLLTTPHRQLDAVGAVHLEMLERDPIFYGHLAVWYQQNGRVRDHKEVFVANLLASPLTEHREAGFVLLQKLPPYQVSRVVDFMKRHIGKTPRSTRTAVTRYLRGREANPRAFDGAVLRARKHLKHLYATLHIRPSARADRVLFDDEPPEGSRPWVVKQLAKTDDAGAQARLIAEHRLPYPVAVGALDEVSAPVLAALVHVMSPQEVINNLKSLEARGALEHAPLEELILGKLEEAESDRRVSAYKAKVAAEATAAGAKTRERLDRVTERQVAAQGSIKRPTGLLVDKSSSMSDALEVGKRLAALISGITDSELYVYAFDTAPYRVQARGTTLAAWEEAFRNLNAGGATSVGAPVEAMRLRKQAVDQFVIVTDEGENTSPYLAQAYRNYCETLRRTPDVVIVRVGMASNRCTSSLQGERVRVDTWDFAGDYYALPNLVPLLSRPSRLELMLEILDTPLPERN</sequence>
<dbReference type="Proteomes" id="UP000315995">
    <property type="component" value="Chromosome"/>
</dbReference>
<dbReference type="InterPro" id="IPR036465">
    <property type="entry name" value="vWFA_dom_sf"/>
</dbReference>
<proteinExistence type="predicted"/>
<dbReference type="Gene3D" id="3.40.50.410">
    <property type="entry name" value="von Willebrand factor, type A domain"/>
    <property type="match status" value="1"/>
</dbReference>
<dbReference type="OrthoDB" id="568713at2"/>
<evidence type="ECO:0000313" key="2">
    <source>
        <dbReference type="Proteomes" id="UP000315995"/>
    </source>
</evidence>
<gene>
    <name evidence="1" type="ORF">FIV42_20250</name>
</gene>
<dbReference type="AlphaFoldDB" id="A0A4Y6PXD7"/>
<accession>A0A4Y6PXD7</accession>
<protein>
    <submittedName>
        <fullName evidence="1">VWA domain-containing protein</fullName>
    </submittedName>
</protein>
<reference evidence="1 2" key="1">
    <citation type="submission" date="2019-06" db="EMBL/GenBank/DDBJ databases">
        <title>Persicimonas caeni gen. nov., sp. nov., a predatory bacterium isolated from solar saltern.</title>
        <authorList>
            <person name="Wang S."/>
        </authorList>
    </citation>
    <scope>NUCLEOTIDE SEQUENCE [LARGE SCALE GENOMIC DNA]</scope>
    <source>
        <strain evidence="1 2">YN101</strain>
    </source>
</reference>
<dbReference type="EMBL" id="CP041186">
    <property type="protein sequence ID" value="QDG52992.1"/>
    <property type="molecule type" value="Genomic_DNA"/>
</dbReference>
<dbReference type="InterPro" id="IPR037214">
    <property type="entry name" value="TROVE_dom_sf"/>
</dbReference>
<organism evidence="1 2">
    <name type="scientific">Persicimonas caeni</name>
    <dbReference type="NCBI Taxonomy" id="2292766"/>
    <lineage>
        <taxon>Bacteria</taxon>
        <taxon>Deltaproteobacteria</taxon>
        <taxon>Bradymonadales</taxon>
        <taxon>Bradymonadaceae</taxon>
        <taxon>Persicimonas</taxon>
    </lineage>
</organism>
<dbReference type="SUPFAM" id="SSF140864">
    <property type="entry name" value="TROVE domain-like"/>
    <property type="match status" value="1"/>
</dbReference>
<name>A0A4Y6PXD7_PERCE</name>
<evidence type="ECO:0000313" key="1">
    <source>
        <dbReference type="EMBL" id="QDG52992.1"/>
    </source>
</evidence>
<keyword evidence="2" id="KW-1185">Reference proteome</keyword>
<dbReference type="RefSeq" id="WP_141199453.1">
    <property type="nucleotide sequence ID" value="NZ_CP041186.1"/>
</dbReference>
<accession>A0A5B8Y957</accession>
<dbReference type="SUPFAM" id="SSF53300">
    <property type="entry name" value="vWA-like"/>
    <property type="match status" value="1"/>
</dbReference>